<keyword evidence="2" id="KW-1185">Reference proteome</keyword>
<name>A0AAD4GAX5_BOLED</name>
<sequence>MAAPPTPQRKSTFRSRVGGAILRSSAAFSIPGLPNRARSATPDSDIASTATSLSGKLSITSLNKFDVTAEQEDISAQQAPPSSPLSRFVKRSIRAPPNIFQSIPSLSRLHR</sequence>
<dbReference type="EMBL" id="WHUW01000037">
    <property type="protein sequence ID" value="KAF8432945.1"/>
    <property type="molecule type" value="Genomic_DNA"/>
</dbReference>
<dbReference type="AlphaFoldDB" id="A0AAD4GAX5"/>
<protein>
    <submittedName>
        <fullName evidence="1">Uncharacterized protein</fullName>
    </submittedName>
</protein>
<proteinExistence type="predicted"/>
<feature type="non-terminal residue" evidence="1">
    <location>
        <position position="111"/>
    </location>
</feature>
<reference evidence="1" key="2">
    <citation type="journal article" date="2020" name="Nat. Commun.">
        <title>Large-scale genome sequencing of mycorrhizal fungi provides insights into the early evolution of symbiotic traits.</title>
        <authorList>
            <person name="Miyauchi S."/>
            <person name="Kiss E."/>
            <person name="Kuo A."/>
            <person name="Drula E."/>
            <person name="Kohler A."/>
            <person name="Sanchez-Garcia M."/>
            <person name="Morin E."/>
            <person name="Andreopoulos B."/>
            <person name="Barry K.W."/>
            <person name="Bonito G."/>
            <person name="Buee M."/>
            <person name="Carver A."/>
            <person name="Chen C."/>
            <person name="Cichocki N."/>
            <person name="Clum A."/>
            <person name="Culley D."/>
            <person name="Crous P.W."/>
            <person name="Fauchery L."/>
            <person name="Girlanda M."/>
            <person name="Hayes R.D."/>
            <person name="Keri Z."/>
            <person name="LaButti K."/>
            <person name="Lipzen A."/>
            <person name="Lombard V."/>
            <person name="Magnuson J."/>
            <person name="Maillard F."/>
            <person name="Murat C."/>
            <person name="Nolan M."/>
            <person name="Ohm R.A."/>
            <person name="Pangilinan J."/>
            <person name="Pereira M.F."/>
            <person name="Perotto S."/>
            <person name="Peter M."/>
            <person name="Pfister S."/>
            <person name="Riley R."/>
            <person name="Sitrit Y."/>
            <person name="Stielow J.B."/>
            <person name="Szollosi G."/>
            <person name="Zifcakova L."/>
            <person name="Stursova M."/>
            <person name="Spatafora J.W."/>
            <person name="Tedersoo L."/>
            <person name="Vaario L.M."/>
            <person name="Yamada A."/>
            <person name="Yan M."/>
            <person name="Wang P."/>
            <person name="Xu J."/>
            <person name="Bruns T."/>
            <person name="Baldrian P."/>
            <person name="Vilgalys R."/>
            <person name="Dunand C."/>
            <person name="Henrissat B."/>
            <person name="Grigoriev I.V."/>
            <person name="Hibbett D."/>
            <person name="Nagy L.G."/>
            <person name="Martin F.M."/>
        </authorList>
    </citation>
    <scope>NUCLEOTIDE SEQUENCE</scope>
    <source>
        <strain evidence="1">BED1</strain>
    </source>
</reference>
<gene>
    <name evidence="1" type="ORF">L210DRAFT_973122</name>
</gene>
<comment type="caution">
    <text evidence="1">The sequence shown here is derived from an EMBL/GenBank/DDBJ whole genome shotgun (WGS) entry which is preliminary data.</text>
</comment>
<accession>A0AAD4GAX5</accession>
<organism evidence="1 2">
    <name type="scientific">Boletus edulis BED1</name>
    <dbReference type="NCBI Taxonomy" id="1328754"/>
    <lineage>
        <taxon>Eukaryota</taxon>
        <taxon>Fungi</taxon>
        <taxon>Dikarya</taxon>
        <taxon>Basidiomycota</taxon>
        <taxon>Agaricomycotina</taxon>
        <taxon>Agaricomycetes</taxon>
        <taxon>Agaricomycetidae</taxon>
        <taxon>Boletales</taxon>
        <taxon>Boletineae</taxon>
        <taxon>Boletaceae</taxon>
        <taxon>Boletoideae</taxon>
        <taxon>Boletus</taxon>
    </lineage>
</organism>
<dbReference type="Proteomes" id="UP001194468">
    <property type="component" value="Unassembled WGS sequence"/>
</dbReference>
<evidence type="ECO:0000313" key="2">
    <source>
        <dbReference type="Proteomes" id="UP001194468"/>
    </source>
</evidence>
<evidence type="ECO:0000313" key="1">
    <source>
        <dbReference type="EMBL" id="KAF8432945.1"/>
    </source>
</evidence>
<reference evidence="1" key="1">
    <citation type="submission" date="2019-10" db="EMBL/GenBank/DDBJ databases">
        <authorList>
            <consortium name="DOE Joint Genome Institute"/>
            <person name="Kuo A."/>
            <person name="Miyauchi S."/>
            <person name="Kiss E."/>
            <person name="Drula E."/>
            <person name="Kohler A."/>
            <person name="Sanchez-Garcia M."/>
            <person name="Andreopoulos B."/>
            <person name="Barry K.W."/>
            <person name="Bonito G."/>
            <person name="Buee M."/>
            <person name="Carver A."/>
            <person name="Chen C."/>
            <person name="Cichocki N."/>
            <person name="Clum A."/>
            <person name="Culley D."/>
            <person name="Crous P.W."/>
            <person name="Fauchery L."/>
            <person name="Girlanda M."/>
            <person name="Hayes R."/>
            <person name="Keri Z."/>
            <person name="LaButti K."/>
            <person name="Lipzen A."/>
            <person name="Lombard V."/>
            <person name="Magnuson J."/>
            <person name="Maillard F."/>
            <person name="Morin E."/>
            <person name="Murat C."/>
            <person name="Nolan M."/>
            <person name="Ohm R."/>
            <person name="Pangilinan J."/>
            <person name="Pereira M."/>
            <person name="Perotto S."/>
            <person name="Peter M."/>
            <person name="Riley R."/>
            <person name="Sitrit Y."/>
            <person name="Stielow B."/>
            <person name="Szollosi G."/>
            <person name="Zifcakova L."/>
            <person name="Stursova M."/>
            <person name="Spatafora J.W."/>
            <person name="Tedersoo L."/>
            <person name="Vaario L.-M."/>
            <person name="Yamada A."/>
            <person name="Yan M."/>
            <person name="Wang P."/>
            <person name="Xu J."/>
            <person name="Bruns T."/>
            <person name="Baldrian P."/>
            <person name="Vilgalys R."/>
            <person name="Henrissat B."/>
            <person name="Grigoriev I.V."/>
            <person name="Hibbett D."/>
            <person name="Nagy L.G."/>
            <person name="Martin F.M."/>
        </authorList>
    </citation>
    <scope>NUCLEOTIDE SEQUENCE</scope>
    <source>
        <strain evidence="1">BED1</strain>
    </source>
</reference>